<dbReference type="EMBL" id="JYDV01000040">
    <property type="protein sequence ID" value="KRZ38916.1"/>
    <property type="molecule type" value="Genomic_DNA"/>
</dbReference>
<evidence type="ECO:0000259" key="4">
    <source>
        <dbReference type="SMART" id="SM00717"/>
    </source>
</evidence>
<dbReference type="GO" id="GO:0000978">
    <property type="term" value="F:RNA polymerase II cis-regulatory region sequence-specific DNA binding"/>
    <property type="evidence" value="ECO:0007669"/>
    <property type="project" value="TreeGrafter"/>
</dbReference>
<evidence type="ECO:0000313" key="5">
    <source>
        <dbReference type="EMBL" id="KRZ38916.1"/>
    </source>
</evidence>
<reference evidence="5 6" key="1">
    <citation type="submission" date="2015-01" db="EMBL/GenBank/DDBJ databases">
        <title>Evolution of Trichinella species and genotypes.</title>
        <authorList>
            <person name="Korhonen P.K."/>
            <person name="Edoardo P."/>
            <person name="Giuseppe L.R."/>
            <person name="Gasser R.B."/>
        </authorList>
    </citation>
    <scope>NUCLEOTIDE SEQUENCE [LARGE SCALE GENOMIC DNA]</scope>
    <source>
        <strain evidence="5">ISS176</strain>
    </source>
</reference>
<dbReference type="SMART" id="SM00717">
    <property type="entry name" value="SANT"/>
    <property type="match status" value="3"/>
</dbReference>
<dbReference type="SUPFAM" id="SSF46689">
    <property type="entry name" value="Homeodomain-like"/>
    <property type="match status" value="1"/>
</dbReference>
<protein>
    <submittedName>
        <fullName evidence="5">Cyclin-D-binding Myb-like transcription factor 1</fullName>
    </submittedName>
</protein>
<name>A0A0V1JVC6_TRIPS</name>
<keyword evidence="3" id="KW-0539">Nucleus</keyword>
<dbReference type="Proteomes" id="UP000054826">
    <property type="component" value="Unassembled WGS sequence"/>
</dbReference>
<dbReference type="Pfam" id="PF13921">
    <property type="entry name" value="Myb_DNA-bind_6"/>
    <property type="match status" value="1"/>
</dbReference>
<dbReference type="PANTHER" id="PTHR46380:SF2">
    <property type="entry name" value="CYCLIN-D-BINDING MYB-LIKE TRANSCRIPTION FACTOR 1"/>
    <property type="match status" value="1"/>
</dbReference>
<accession>A0A0V1JVC6</accession>
<evidence type="ECO:0000313" key="6">
    <source>
        <dbReference type="Proteomes" id="UP000054826"/>
    </source>
</evidence>
<evidence type="ECO:0000256" key="2">
    <source>
        <dbReference type="ARBA" id="ARBA00023125"/>
    </source>
</evidence>
<dbReference type="AlphaFoldDB" id="A0A0V1JVC6"/>
<comment type="caution">
    <text evidence="5">The sequence shown here is derived from an EMBL/GenBank/DDBJ whole genome shotgun (WGS) entry which is preliminary data.</text>
</comment>
<dbReference type="InterPro" id="IPR001005">
    <property type="entry name" value="SANT/Myb"/>
</dbReference>
<dbReference type="InterPro" id="IPR009057">
    <property type="entry name" value="Homeodomain-like_sf"/>
</dbReference>
<feature type="domain" description="Myb-like" evidence="4">
    <location>
        <begin position="132"/>
        <end position="179"/>
    </location>
</feature>
<proteinExistence type="predicted"/>
<dbReference type="PANTHER" id="PTHR46380">
    <property type="entry name" value="CYCLIN-D-BINDING MYB-LIKE TRANSCRIPTION FACTOR 1"/>
    <property type="match status" value="1"/>
</dbReference>
<dbReference type="Gene3D" id="1.10.10.60">
    <property type="entry name" value="Homeodomain-like"/>
    <property type="match status" value="2"/>
</dbReference>
<evidence type="ECO:0000256" key="3">
    <source>
        <dbReference type="ARBA" id="ARBA00023242"/>
    </source>
</evidence>
<feature type="domain" description="Myb-like" evidence="4">
    <location>
        <begin position="180"/>
        <end position="242"/>
    </location>
</feature>
<gene>
    <name evidence="5" type="primary">Dmtf1</name>
    <name evidence="5" type="ORF">T4C_4200</name>
</gene>
<sequence length="388" mass="46694">MSTDNDGRQSSERRKSKFKPLTEDKIPFWHRRNSSFSKEELELLKEMDITLKKGPFSKKEDERIRKNWKRYSRFYNVDYRDFFYSENSEIPNRRFFLKSTNFYAELARKLPWRSSFSVMQRARSILHPNYKNRTNYTKEQTEVIGNFVKNFGRKWEKIGDELGRTPCSVCHRYRVLRHRKGRFSPEEHTAMFEAIKTNLEKSTESELLNVRVNEIAWPQIRSQVPERSLSQLKIHWCTWILKQMNIRKYQKKIFKCLRYCVQKIGVSQYSDVDWEFVGEYLGTDPYVARRAYYLAVSRFCRGVKELSEQCDAVLLRLKNDKMKMMKDDNADFHYDYDYDYGAIFEQYHAVMMTVVLCKHVTQCNAHGFQSHDHYNGHMLEEGFIFFGF</sequence>
<organism evidence="5 6">
    <name type="scientific">Trichinella pseudospiralis</name>
    <name type="common">Parasitic roundworm</name>
    <dbReference type="NCBI Taxonomy" id="6337"/>
    <lineage>
        <taxon>Eukaryota</taxon>
        <taxon>Metazoa</taxon>
        <taxon>Ecdysozoa</taxon>
        <taxon>Nematoda</taxon>
        <taxon>Enoplea</taxon>
        <taxon>Dorylaimia</taxon>
        <taxon>Trichinellida</taxon>
        <taxon>Trichinellidae</taxon>
        <taxon>Trichinella</taxon>
    </lineage>
</organism>
<dbReference type="GO" id="GO:0000981">
    <property type="term" value="F:DNA-binding transcription factor activity, RNA polymerase II-specific"/>
    <property type="evidence" value="ECO:0007669"/>
    <property type="project" value="TreeGrafter"/>
</dbReference>
<dbReference type="InterPro" id="IPR051651">
    <property type="entry name" value="DMTF1_DNA-bind_reg"/>
</dbReference>
<evidence type="ECO:0000256" key="1">
    <source>
        <dbReference type="ARBA" id="ARBA00004123"/>
    </source>
</evidence>
<keyword evidence="2" id="KW-0238">DNA-binding</keyword>
<feature type="domain" description="Myb-like" evidence="4">
    <location>
        <begin position="52"/>
        <end position="128"/>
    </location>
</feature>
<comment type="subcellular location">
    <subcellularLocation>
        <location evidence="1">Nucleus</location>
    </subcellularLocation>
</comment>
<dbReference type="GO" id="GO:0005634">
    <property type="term" value="C:nucleus"/>
    <property type="evidence" value="ECO:0007669"/>
    <property type="project" value="UniProtKB-SubCell"/>
</dbReference>